<protein>
    <submittedName>
        <fullName evidence="1">Uncharacterized protein</fullName>
    </submittedName>
</protein>
<sequence>MIRRAAAALAGAALVAGCGQQAGTRERSDDAGTALEATAIARGIVSDPAALNPVGAFASATDRVCVVPRDGEYSIGVSVDYGDRQHCVARGVARENGVLRVDFGGGCRLDARFDGERIVFPAEAPAACNQSCTGRASLSAVNTARLSVAEAEARAMRGADGNPLCD</sequence>
<accession>A0ABY2QH46</accession>
<evidence type="ECO:0000313" key="1">
    <source>
        <dbReference type="EMBL" id="THG39607.1"/>
    </source>
</evidence>
<reference evidence="1 2" key="1">
    <citation type="submission" date="2019-04" db="EMBL/GenBank/DDBJ databases">
        <title>Microbes associate with the intestines of laboratory mice.</title>
        <authorList>
            <person name="Navarre W."/>
            <person name="Wong E."/>
            <person name="Huang K.C."/>
            <person name="Tropini C."/>
            <person name="Ng K."/>
            <person name="Yu B."/>
        </authorList>
    </citation>
    <scope>NUCLEOTIDE SEQUENCE [LARGE SCALE GENOMIC DNA]</scope>
    <source>
        <strain evidence="1 2">NM83_B4-11</strain>
    </source>
</reference>
<gene>
    <name evidence="1" type="ORF">E5988_10555</name>
</gene>
<dbReference type="RefSeq" id="WP_052742577.1">
    <property type="nucleotide sequence ID" value="NZ_SSTI01000007.1"/>
</dbReference>
<evidence type="ECO:0000313" key="2">
    <source>
        <dbReference type="Proteomes" id="UP000308038"/>
    </source>
</evidence>
<keyword evidence="2" id="KW-1185">Reference proteome</keyword>
<organism evidence="1 2">
    <name type="scientific">Sphingomonas olei</name>
    <dbReference type="NCBI Taxonomy" id="1886787"/>
    <lineage>
        <taxon>Bacteria</taxon>
        <taxon>Pseudomonadati</taxon>
        <taxon>Pseudomonadota</taxon>
        <taxon>Alphaproteobacteria</taxon>
        <taxon>Sphingomonadales</taxon>
        <taxon>Sphingomonadaceae</taxon>
        <taxon>Sphingomonas</taxon>
    </lineage>
</organism>
<proteinExistence type="predicted"/>
<dbReference type="EMBL" id="SSTI01000007">
    <property type="protein sequence ID" value="THG39607.1"/>
    <property type="molecule type" value="Genomic_DNA"/>
</dbReference>
<dbReference type="PROSITE" id="PS51257">
    <property type="entry name" value="PROKAR_LIPOPROTEIN"/>
    <property type="match status" value="1"/>
</dbReference>
<comment type="caution">
    <text evidence="1">The sequence shown here is derived from an EMBL/GenBank/DDBJ whole genome shotgun (WGS) entry which is preliminary data.</text>
</comment>
<dbReference type="Proteomes" id="UP000308038">
    <property type="component" value="Unassembled WGS sequence"/>
</dbReference>
<name>A0ABY2QH46_9SPHN</name>